<dbReference type="Gene3D" id="1.20.1530.20">
    <property type="match status" value="1"/>
</dbReference>
<feature type="transmembrane region" description="Helical" evidence="7">
    <location>
        <begin position="33"/>
        <end position="50"/>
    </location>
</feature>
<evidence type="ECO:0000256" key="1">
    <source>
        <dbReference type="ARBA" id="ARBA00004141"/>
    </source>
</evidence>
<dbReference type="Pfam" id="PF02254">
    <property type="entry name" value="TrkA_N"/>
    <property type="match status" value="1"/>
</dbReference>
<dbReference type="GO" id="GO:0006813">
    <property type="term" value="P:potassium ion transport"/>
    <property type="evidence" value="ECO:0007669"/>
    <property type="project" value="InterPro"/>
</dbReference>
<feature type="domain" description="RCK N-terminal" evidence="9">
    <location>
        <begin position="437"/>
        <end position="551"/>
    </location>
</feature>
<dbReference type="InterPro" id="IPR038770">
    <property type="entry name" value="Na+/solute_symporter_sf"/>
</dbReference>
<dbReference type="RefSeq" id="WP_010705351.1">
    <property type="nucleotide sequence ID" value="NZ_KB915634.1"/>
</dbReference>
<dbReference type="NCBIfam" id="NF007950">
    <property type="entry name" value="PRK10669.1"/>
    <property type="match status" value="1"/>
</dbReference>
<sequence>MLHDTPLITTIVAGLCLAFLLGMVASRLRISPLVGYLLAGVIVGPNTGGFKIDSVIINQLAEIGVILLMFGVGLHFSLKDLLSVRTIAIPAAIAQMAFSTFLGLCLGLIMGWGFGGSLVFGLALSIASTVILLRALQERHLIETEKGRIAVGWLIIEDLAMVLILVLIPSLANILGNTKKEAVDPLVQWLDLSIGGIFGLTILKVLIFIALMLVIGRRVIPWFLKVSAQSGSRELFRLSVFAIALGVAFGAAHLFGVSLSLGAFFAGMVMSESELSHRAAEESLPLRDAFSVLFFVSVGMLFDPGKLFTHFFPLLATLSIIILGKSVVAFFIVKAFRYSNATALTISASLAQIGEFSFILAGLSLSLGLLNNDAHDLILGGAILSILLNPLVFIACDKIKKRLENLPTNLQDTQKISDVDPQASDQDFLPTTLTNHIVIIGYGRIGKCVALSLTNRGEPIVIVEESKRLSDKAIADGFEVICGNIIQQEIMNAANMSAAYKVVITMRSTIEVGECIVNIRDMKKDIQIITHALSDIETTYLIDLGANVVVTDDEEIANGIIEHIEGQRSVKDMHNHELNLRKHEMDKEA</sequence>
<dbReference type="HOGENOM" id="CLU_005126_9_1_5"/>
<dbReference type="InterPro" id="IPR036291">
    <property type="entry name" value="NAD(P)-bd_dom_sf"/>
</dbReference>
<feature type="transmembrane region" description="Helical" evidence="7">
    <location>
        <begin position="149"/>
        <end position="172"/>
    </location>
</feature>
<keyword evidence="4 7" id="KW-0812">Transmembrane</keyword>
<evidence type="ECO:0000313" key="11">
    <source>
        <dbReference type="Proteomes" id="UP000014011"/>
    </source>
</evidence>
<dbReference type="Gene3D" id="3.40.50.720">
    <property type="entry name" value="NAD(P)-binding Rossmann-like Domain"/>
    <property type="match status" value="1"/>
</dbReference>
<keyword evidence="3" id="KW-0813">Transport</keyword>
<evidence type="ECO:0000313" key="10">
    <source>
        <dbReference type="EMBL" id="ENN94752.1"/>
    </source>
</evidence>
<reference evidence="10 11" key="1">
    <citation type="journal article" date="2013" name="PLoS Genet.">
        <title>A gene transfer agent and a dynamic repertoire of secretion systems hold the keys to the explosive radiation of the emerging pathogen Bartonella.</title>
        <authorList>
            <person name="Guy L."/>
            <person name="Nystedt B."/>
            <person name="Toft C."/>
            <person name="Zaremba-Niedzwiedzka K."/>
            <person name="Berglund E.C."/>
            <person name="Granberg F."/>
            <person name="Naslund K."/>
            <person name="Eriksson A.S."/>
            <person name="Andersson S.G."/>
        </authorList>
    </citation>
    <scope>NUCLEOTIDE SEQUENCE [LARGE SCALE GENOMIC DNA]</scope>
    <source>
        <strain evidence="10">Tweed</strain>
    </source>
</reference>
<comment type="caution">
    <text evidence="10">The sequence shown here is derived from an EMBL/GenBank/DDBJ whole genome shotgun (WGS) entry which is preliminary data.</text>
</comment>
<evidence type="ECO:0000259" key="9">
    <source>
        <dbReference type="Pfam" id="PF02254"/>
    </source>
</evidence>
<feature type="transmembrane region" description="Helical" evidence="7">
    <location>
        <begin position="344"/>
        <end position="365"/>
    </location>
</feature>
<dbReference type="SUPFAM" id="SSF51735">
    <property type="entry name" value="NAD(P)-binding Rossmann-fold domains"/>
    <property type="match status" value="1"/>
</dbReference>
<dbReference type="PANTHER" id="PTHR42751:SF1">
    <property type="entry name" value="CATION_PROTON ANTIPORTER YBAL-RELATED"/>
    <property type="match status" value="1"/>
</dbReference>
<evidence type="ECO:0000256" key="5">
    <source>
        <dbReference type="ARBA" id="ARBA00022989"/>
    </source>
</evidence>
<dbReference type="InterPro" id="IPR006153">
    <property type="entry name" value="Cation/H_exchanger_TM"/>
</dbReference>
<feature type="transmembrane region" description="Helical" evidence="7">
    <location>
        <begin position="6"/>
        <end position="26"/>
    </location>
</feature>
<dbReference type="GO" id="GO:1902600">
    <property type="term" value="P:proton transmembrane transport"/>
    <property type="evidence" value="ECO:0007669"/>
    <property type="project" value="InterPro"/>
</dbReference>
<dbReference type="PATRIC" id="fig|1094502.3.peg.1201"/>
<protein>
    <submittedName>
        <fullName evidence="10">Potassium efflux system protein</fullName>
    </submittedName>
</protein>
<evidence type="ECO:0000259" key="8">
    <source>
        <dbReference type="Pfam" id="PF00999"/>
    </source>
</evidence>
<dbReference type="PANTHER" id="PTHR42751">
    <property type="entry name" value="SODIUM/HYDROGEN EXCHANGER FAMILY/TRKA DOMAIN PROTEIN"/>
    <property type="match status" value="1"/>
</dbReference>
<dbReference type="GO" id="GO:0016020">
    <property type="term" value="C:membrane"/>
    <property type="evidence" value="ECO:0007669"/>
    <property type="project" value="UniProtKB-SubCell"/>
</dbReference>
<feature type="transmembrane region" description="Helical" evidence="7">
    <location>
        <begin position="377"/>
        <end position="396"/>
    </location>
</feature>
<feature type="transmembrane region" description="Helical" evidence="7">
    <location>
        <begin position="192"/>
        <end position="215"/>
    </location>
</feature>
<dbReference type="InterPro" id="IPR003148">
    <property type="entry name" value="RCK_N"/>
</dbReference>
<dbReference type="AlphaFoldDB" id="N6VUI0"/>
<evidence type="ECO:0000256" key="6">
    <source>
        <dbReference type="ARBA" id="ARBA00023136"/>
    </source>
</evidence>
<gene>
    <name evidence="10" type="ORF">BVtw_10330</name>
</gene>
<dbReference type="GO" id="GO:0015297">
    <property type="term" value="F:antiporter activity"/>
    <property type="evidence" value="ECO:0007669"/>
    <property type="project" value="InterPro"/>
</dbReference>
<feature type="domain" description="Cation/H+ exchanger transmembrane" evidence="8">
    <location>
        <begin position="17"/>
        <end position="392"/>
    </location>
</feature>
<keyword evidence="5 7" id="KW-1133">Transmembrane helix</keyword>
<evidence type="ECO:0000256" key="3">
    <source>
        <dbReference type="ARBA" id="ARBA00022448"/>
    </source>
</evidence>
<comment type="similarity">
    <text evidence="2">Belongs to the monovalent cation:proton antiporter 2 (CPA2) transporter (TC 2.A.37) family.</text>
</comment>
<feature type="transmembrane region" description="Helical" evidence="7">
    <location>
        <begin position="118"/>
        <end position="137"/>
    </location>
</feature>
<feature type="transmembrane region" description="Helical" evidence="7">
    <location>
        <begin position="56"/>
        <end position="76"/>
    </location>
</feature>
<accession>N6VUI0</accession>
<dbReference type="Pfam" id="PF00999">
    <property type="entry name" value="Na_H_Exchanger"/>
    <property type="match status" value="1"/>
</dbReference>
<name>N6VUI0_BARVB</name>
<organism evidence="10 11">
    <name type="scientific">Bartonella vinsonii subsp. berkhoffii str. Tweed</name>
    <dbReference type="NCBI Taxonomy" id="1094502"/>
    <lineage>
        <taxon>Bacteria</taxon>
        <taxon>Pseudomonadati</taxon>
        <taxon>Pseudomonadota</taxon>
        <taxon>Alphaproteobacteria</taxon>
        <taxon>Hyphomicrobiales</taxon>
        <taxon>Bartonellaceae</taxon>
        <taxon>Bartonella</taxon>
    </lineage>
</organism>
<feature type="transmembrane region" description="Helical" evidence="7">
    <location>
        <begin position="311"/>
        <end position="332"/>
    </location>
</feature>
<feature type="transmembrane region" description="Helical" evidence="7">
    <location>
        <begin position="88"/>
        <end position="112"/>
    </location>
</feature>
<evidence type="ECO:0000256" key="7">
    <source>
        <dbReference type="SAM" id="Phobius"/>
    </source>
</evidence>
<evidence type="ECO:0000256" key="2">
    <source>
        <dbReference type="ARBA" id="ARBA00005551"/>
    </source>
</evidence>
<evidence type="ECO:0000256" key="4">
    <source>
        <dbReference type="ARBA" id="ARBA00022692"/>
    </source>
</evidence>
<feature type="transmembrane region" description="Helical" evidence="7">
    <location>
        <begin position="235"/>
        <end position="266"/>
    </location>
</feature>
<proteinExistence type="inferred from homology"/>
<comment type="subcellular location">
    <subcellularLocation>
        <location evidence="1">Membrane</location>
        <topology evidence="1">Multi-pass membrane protein</topology>
    </subcellularLocation>
</comment>
<dbReference type="EMBL" id="AGWD01000013">
    <property type="protein sequence ID" value="ENN94752.1"/>
    <property type="molecule type" value="Genomic_DNA"/>
</dbReference>
<dbReference type="Proteomes" id="UP000014011">
    <property type="component" value="Unassembled WGS sequence"/>
</dbReference>
<keyword evidence="6 7" id="KW-0472">Membrane</keyword>